<accession>A0A7Z0KZ19</accession>
<evidence type="ECO:0000256" key="1">
    <source>
        <dbReference type="SAM" id="SignalP"/>
    </source>
</evidence>
<name>A0A7Z0KZ19_9RHOB</name>
<gene>
    <name evidence="2" type="ORF">HUK65_08850</name>
</gene>
<reference evidence="2 3" key="1">
    <citation type="journal article" date="2000" name="Arch. Microbiol.">
        <title>Rhodobaca bogoriensis gen. nov. and sp. nov., an alkaliphilic purple nonsulfur bacterium from African Rift Valley soda lakes.</title>
        <authorList>
            <person name="Milford A.D."/>
            <person name="Achenbach L.A."/>
            <person name="Jung D.O."/>
            <person name="Madigan M.T."/>
        </authorList>
    </citation>
    <scope>NUCLEOTIDE SEQUENCE [LARGE SCALE GENOMIC DNA]</scope>
    <source>
        <strain evidence="2 3">2376</strain>
    </source>
</reference>
<feature type="signal peptide" evidence="1">
    <location>
        <begin position="1"/>
        <end position="28"/>
    </location>
</feature>
<sequence length="468" mass="51804">MKIRGYFPRLGAVIAVAVAVLGASSLHASEDFDQAALLALVNAELEGTSWTAESLRFTDDRMEQQQGDQRLLVRGMVVTVRAHRPLYRRTETVDDVVFAEVSVAVGDRFELTGDAALFTGPGERAKDMRFNNLDDMAFLGRSWEGTLLHYRELLIEGTEEAVAARAAIDAARAEAEAAARAEAERQNALYAGDWISLSRCGAMDFEHHITLTPTDTMGRFTGEVRYRPIYPDPPFAQGSYAVSARIDPRGDRLVVDHERWIEQPRGTRMVNITLTPEETGNDAPVTLTGTSGAIISGMIQGVLGGVPRGNCSYRLQRPDDFAVEREATLAPVRALLERLEKGVWIDGSQTGPERDGRTDWPVRVQVTEITEEYILATAELRAFHANSRRVLGDVEWPFALFLTRGIEEAEVQWGIRQRPRGGDMRNLYTRSNFCTDLGLALNSETGVISGSNNDRQGCIDELRLPLVP</sequence>
<evidence type="ECO:0000313" key="2">
    <source>
        <dbReference type="EMBL" id="NYS25101.1"/>
    </source>
</evidence>
<proteinExistence type="predicted"/>
<comment type="caution">
    <text evidence="2">The sequence shown here is derived from an EMBL/GenBank/DDBJ whole genome shotgun (WGS) entry which is preliminary data.</text>
</comment>
<organism evidence="2 3">
    <name type="scientific">Rhabdonatronobacter sediminivivens</name>
    <dbReference type="NCBI Taxonomy" id="2743469"/>
    <lineage>
        <taxon>Bacteria</taxon>
        <taxon>Pseudomonadati</taxon>
        <taxon>Pseudomonadota</taxon>
        <taxon>Alphaproteobacteria</taxon>
        <taxon>Rhodobacterales</taxon>
        <taxon>Paracoccaceae</taxon>
        <taxon>Rhabdonatronobacter</taxon>
    </lineage>
</organism>
<dbReference type="Proteomes" id="UP000529417">
    <property type="component" value="Unassembled WGS sequence"/>
</dbReference>
<feature type="chain" id="PRO_5030918126" evidence="1">
    <location>
        <begin position="29"/>
        <end position="468"/>
    </location>
</feature>
<evidence type="ECO:0000313" key="3">
    <source>
        <dbReference type="Proteomes" id="UP000529417"/>
    </source>
</evidence>
<keyword evidence="1" id="KW-0732">Signal</keyword>
<dbReference type="RefSeq" id="WP_179905807.1">
    <property type="nucleotide sequence ID" value="NZ_JACBXS010000015.1"/>
</dbReference>
<dbReference type="EMBL" id="JACBXS010000015">
    <property type="protein sequence ID" value="NYS25101.1"/>
    <property type="molecule type" value="Genomic_DNA"/>
</dbReference>
<keyword evidence="3" id="KW-1185">Reference proteome</keyword>
<dbReference type="AlphaFoldDB" id="A0A7Z0KZ19"/>
<protein>
    <submittedName>
        <fullName evidence="2">Uncharacterized protein</fullName>
    </submittedName>
</protein>